<dbReference type="AlphaFoldDB" id="A0A4P9WGY3"/>
<protein>
    <recommendedName>
        <fullName evidence="3">2'-5' RNA ligase superfamily-domain-containing protein</fullName>
    </recommendedName>
</protein>
<accession>A0A4P9WGY3</accession>
<organism evidence="1 2">
    <name type="scientific">Blyttiomyces helicus</name>
    <dbReference type="NCBI Taxonomy" id="388810"/>
    <lineage>
        <taxon>Eukaryota</taxon>
        <taxon>Fungi</taxon>
        <taxon>Fungi incertae sedis</taxon>
        <taxon>Chytridiomycota</taxon>
        <taxon>Chytridiomycota incertae sedis</taxon>
        <taxon>Chytridiomycetes</taxon>
        <taxon>Chytridiomycetes incertae sedis</taxon>
        <taxon>Blyttiomyces</taxon>
    </lineage>
</organism>
<name>A0A4P9WGY3_9FUNG</name>
<evidence type="ECO:0000313" key="2">
    <source>
        <dbReference type="Proteomes" id="UP000269721"/>
    </source>
</evidence>
<reference evidence="2" key="1">
    <citation type="journal article" date="2018" name="Nat. Microbiol.">
        <title>Leveraging single-cell genomics to expand the fungal tree of life.</title>
        <authorList>
            <person name="Ahrendt S.R."/>
            <person name="Quandt C.A."/>
            <person name="Ciobanu D."/>
            <person name="Clum A."/>
            <person name="Salamov A."/>
            <person name="Andreopoulos B."/>
            <person name="Cheng J.F."/>
            <person name="Woyke T."/>
            <person name="Pelin A."/>
            <person name="Henrissat B."/>
            <person name="Reynolds N.K."/>
            <person name="Benny G.L."/>
            <person name="Smith M.E."/>
            <person name="James T.Y."/>
            <person name="Grigoriev I.V."/>
        </authorList>
    </citation>
    <scope>NUCLEOTIDE SEQUENCE [LARGE SCALE GENOMIC DNA]</scope>
</reference>
<dbReference type="Proteomes" id="UP000269721">
    <property type="component" value="Unassembled WGS sequence"/>
</dbReference>
<gene>
    <name evidence="1" type="ORF">BDK51DRAFT_41113</name>
</gene>
<dbReference type="OrthoDB" id="2110229at2759"/>
<evidence type="ECO:0008006" key="3">
    <source>
        <dbReference type="Google" id="ProtNLM"/>
    </source>
</evidence>
<sequence length="213" mass="22890">MRPLRAATLILYLEPAEKSPLAETLSSFWSSARPLTPLNEAFIYPPHATVTGFWTTTVDLASPDPFHAAVVGAALVQVFGPIPATAPPPPDVGPAVVVDNGGGIILPVAPPAALPALALLLANRLAGVRPKAVNHISLAYGAYVGPGDIAALERLARELVDPCVAEERSAWGWDLVWYELEQRGEAGLGLAHQFREIRRWCVWPSSRVEMDHE</sequence>
<dbReference type="EMBL" id="KZ994790">
    <property type="protein sequence ID" value="RKO92069.1"/>
    <property type="molecule type" value="Genomic_DNA"/>
</dbReference>
<evidence type="ECO:0000313" key="1">
    <source>
        <dbReference type="EMBL" id="RKO92069.1"/>
    </source>
</evidence>
<proteinExistence type="predicted"/>
<keyword evidence="2" id="KW-1185">Reference proteome</keyword>